<dbReference type="InterPro" id="IPR047057">
    <property type="entry name" value="MerR_fam"/>
</dbReference>
<proteinExistence type="predicted"/>
<protein>
    <submittedName>
        <fullName evidence="3">MerR family transcriptional regulator</fullName>
    </submittedName>
</protein>
<dbReference type="SMART" id="SM00422">
    <property type="entry name" value="HTH_MERR"/>
    <property type="match status" value="1"/>
</dbReference>
<dbReference type="GO" id="GO:0003677">
    <property type="term" value="F:DNA binding"/>
    <property type="evidence" value="ECO:0007669"/>
    <property type="project" value="UniProtKB-KW"/>
</dbReference>
<dbReference type="RefSeq" id="WP_109960669.1">
    <property type="nucleotide sequence ID" value="NZ_CP029553.1"/>
</dbReference>
<dbReference type="Pfam" id="PF13411">
    <property type="entry name" value="MerR_1"/>
    <property type="match status" value="1"/>
</dbReference>
<organism evidence="3 4">
    <name type="scientific">Methylobacterium terrae</name>
    <dbReference type="NCBI Taxonomy" id="2202827"/>
    <lineage>
        <taxon>Bacteria</taxon>
        <taxon>Pseudomonadati</taxon>
        <taxon>Pseudomonadota</taxon>
        <taxon>Alphaproteobacteria</taxon>
        <taxon>Hyphomicrobiales</taxon>
        <taxon>Methylobacteriaceae</taxon>
        <taxon>Methylobacterium</taxon>
    </lineage>
</organism>
<gene>
    <name evidence="3" type="ORF">DK419_20165</name>
</gene>
<dbReference type="PANTHER" id="PTHR30204">
    <property type="entry name" value="REDOX-CYCLING DRUG-SENSING TRANSCRIPTIONAL ACTIVATOR SOXR"/>
    <property type="match status" value="1"/>
</dbReference>
<name>A0A2U8WSJ5_9HYPH</name>
<feature type="domain" description="HTH merR-type" evidence="2">
    <location>
        <begin position="20"/>
        <end position="79"/>
    </location>
</feature>
<dbReference type="AlphaFoldDB" id="A0A2U8WSJ5"/>
<dbReference type="Gene3D" id="1.10.1660.10">
    <property type="match status" value="1"/>
</dbReference>
<reference evidence="3 4" key="1">
    <citation type="submission" date="2018-05" db="EMBL/GenBank/DDBJ databases">
        <title>Complete Genome Sequence of Methylobacterium sp. 17Sr1-28.</title>
        <authorList>
            <person name="Srinivasan S."/>
        </authorList>
    </citation>
    <scope>NUCLEOTIDE SEQUENCE [LARGE SCALE GENOMIC DNA]</scope>
    <source>
        <strain evidence="3 4">17Sr1-28</strain>
    </source>
</reference>
<dbReference type="InterPro" id="IPR009061">
    <property type="entry name" value="DNA-bd_dom_put_sf"/>
</dbReference>
<dbReference type="GO" id="GO:0003700">
    <property type="term" value="F:DNA-binding transcription factor activity"/>
    <property type="evidence" value="ECO:0007669"/>
    <property type="project" value="InterPro"/>
</dbReference>
<dbReference type="PROSITE" id="PS50937">
    <property type="entry name" value="HTH_MERR_2"/>
    <property type="match status" value="1"/>
</dbReference>
<dbReference type="InterPro" id="IPR027417">
    <property type="entry name" value="P-loop_NTPase"/>
</dbReference>
<evidence type="ECO:0000259" key="2">
    <source>
        <dbReference type="PROSITE" id="PS50937"/>
    </source>
</evidence>
<dbReference type="Gene3D" id="3.40.50.300">
    <property type="entry name" value="P-loop containing nucleotide triphosphate hydrolases"/>
    <property type="match status" value="1"/>
</dbReference>
<dbReference type="KEGG" id="mtea:DK419_20165"/>
<dbReference type="InterPro" id="IPR000551">
    <property type="entry name" value="MerR-type_HTH_dom"/>
</dbReference>
<dbReference type="EMBL" id="CP029553">
    <property type="protein sequence ID" value="AWN48380.1"/>
    <property type="molecule type" value="Genomic_DNA"/>
</dbReference>
<dbReference type="SUPFAM" id="SSF52540">
    <property type="entry name" value="P-loop containing nucleoside triphosphate hydrolases"/>
    <property type="match status" value="1"/>
</dbReference>
<keyword evidence="1" id="KW-0238">DNA-binding</keyword>
<keyword evidence="4" id="KW-1185">Reference proteome</keyword>
<dbReference type="Proteomes" id="UP000245444">
    <property type="component" value="Chromosome"/>
</dbReference>
<dbReference type="CDD" id="cd00592">
    <property type="entry name" value="HTH_MerR-like"/>
    <property type="match status" value="1"/>
</dbReference>
<evidence type="ECO:0000313" key="4">
    <source>
        <dbReference type="Proteomes" id="UP000245444"/>
    </source>
</evidence>
<dbReference type="PANTHER" id="PTHR30204:SF93">
    <property type="entry name" value="HTH MERR-TYPE DOMAIN-CONTAINING PROTEIN"/>
    <property type="match status" value="1"/>
</dbReference>
<accession>A0A2U8WSJ5</accession>
<dbReference type="SUPFAM" id="SSF46955">
    <property type="entry name" value="Putative DNA-binding domain"/>
    <property type="match status" value="1"/>
</dbReference>
<dbReference type="OrthoDB" id="9802944at2"/>
<sequence>MAPSPNPSLRCFTPAQAGAILGVSAKALRLYEQHGLLTPDRTRTGWRSYDAAAMARAAEIVGLRRLGLSLGQVARVLDGEPRDLDAGLAAHEACLSEAGRQTAAALARVRMLRADLARGGASTPATVTRALSESAPLTIGFALPWPWDGEWFALRDLPRLAFITGPLGSGKTRFAQRLAEALPDAVFLGLDRRHDPAVARRLTEDAPLADRVERRLAWLVEDGAERSDALTAIVVALEAEGATALVIDTVEEGLSAATQTALMAHLRLRGTRERALVLMTRSSAILDLDALETQEVVILCPANHSVPRLAVPHPGGRGYEAVATCLAPPEVRARTAGIVAMRPAGKCPA</sequence>
<evidence type="ECO:0000313" key="3">
    <source>
        <dbReference type="EMBL" id="AWN48380.1"/>
    </source>
</evidence>
<evidence type="ECO:0000256" key="1">
    <source>
        <dbReference type="ARBA" id="ARBA00023125"/>
    </source>
</evidence>